<keyword evidence="5" id="KW-1185">Reference proteome</keyword>
<evidence type="ECO:0008006" key="6">
    <source>
        <dbReference type="Google" id="ProtNLM"/>
    </source>
</evidence>
<dbReference type="Proteomes" id="UP001521222">
    <property type="component" value="Unassembled WGS sequence"/>
</dbReference>
<dbReference type="Pfam" id="PF04303">
    <property type="entry name" value="PrpF"/>
    <property type="match status" value="2"/>
</dbReference>
<gene>
    <name evidence="4" type="ORF">SLS59_005722</name>
</gene>
<evidence type="ECO:0000313" key="5">
    <source>
        <dbReference type="Proteomes" id="UP001521222"/>
    </source>
</evidence>
<feature type="compositionally biased region" description="Basic and acidic residues" evidence="3">
    <location>
        <begin position="682"/>
        <end position="691"/>
    </location>
</feature>
<feature type="region of interest" description="Disordered" evidence="3">
    <location>
        <begin position="682"/>
        <end position="767"/>
    </location>
</feature>
<proteinExistence type="inferred from homology"/>
<evidence type="ECO:0000313" key="4">
    <source>
        <dbReference type="EMBL" id="KAL1601053.1"/>
    </source>
</evidence>
<organism evidence="4 5">
    <name type="scientific">Nothophoma quercina</name>
    <dbReference type="NCBI Taxonomy" id="749835"/>
    <lineage>
        <taxon>Eukaryota</taxon>
        <taxon>Fungi</taxon>
        <taxon>Dikarya</taxon>
        <taxon>Ascomycota</taxon>
        <taxon>Pezizomycotina</taxon>
        <taxon>Dothideomycetes</taxon>
        <taxon>Pleosporomycetidae</taxon>
        <taxon>Pleosporales</taxon>
        <taxon>Pleosporineae</taxon>
        <taxon>Didymellaceae</taxon>
        <taxon>Nothophoma</taxon>
    </lineage>
</organism>
<accession>A0ABR3R9W1</accession>
<comment type="similarity">
    <text evidence="1">Belongs to the PrpF family.</text>
</comment>
<name>A0ABR3R9W1_9PLEO</name>
<dbReference type="SUPFAM" id="SSF54506">
    <property type="entry name" value="Diaminopimelate epimerase-like"/>
    <property type="match status" value="2"/>
</dbReference>
<evidence type="ECO:0000256" key="1">
    <source>
        <dbReference type="ARBA" id="ARBA00007673"/>
    </source>
</evidence>
<keyword evidence="2" id="KW-0413">Isomerase</keyword>
<comment type="caution">
    <text evidence="4">The sequence shown here is derived from an EMBL/GenBank/DDBJ whole genome shotgun (WGS) entry which is preliminary data.</text>
</comment>
<dbReference type="Gene3D" id="3.10.310.10">
    <property type="entry name" value="Diaminopimelate Epimerase, Chain A, domain 1"/>
    <property type="match status" value="3"/>
</dbReference>
<dbReference type="PANTHER" id="PTHR43709">
    <property type="entry name" value="ACONITATE ISOMERASE-RELATED"/>
    <property type="match status" value="1"/>
</dbReference>
<dbReference type="PANTHER" id="PTHR43709:SF2">
    <property type="entry name" value="DUF453 DOMAIN PROTEIN (AFU_ORTHOLOGUE AFUA_6G00360)"/>
    <property type="match status" value="1"/>
</dbReference>
<dbReference type="InterPro" id="IPR007400">
    <property type="entry name" value="PrpF-like"/>
</dbReference>
<evidence type="ECO:0000256" key="2">
    <source>
        <dbReference type="ARBA" id="ARBA00023235"/>
    </source>
</evidence>
<sequence length="767" mass="83545">MRPSPSLSVRIRAHITHPDTPKSRAPIQTPITAAYYRGGTSRAVFFQPHHLPQDRAKWPSIFRQVMGSGDPFGRQLDGMGAGISSLSKICLVEPHGKRKVIPKQAIADRVRYQGPDGARNLLEKVQARGDAVDGIDVDYTFVGLGIENDEVDVAGNCGNMSSAIGPYAYNAGLLPPRVYARGNGQVTVRIRNTNTGKIIDATFDVAGGQAAVVGDYTIDGVTGPGSKIKLDFKHPYGSKTGKVLPTGNKIDHILDYKVTCVDGANPCIFIRAGDVGVDGTILPNDFNKQPDKLALLERIRKAAAVAMGMAPTEDDVPRTIPKIGLISMSSEHPVLSGQTLKTSQTDLVVRFLSDTQPHRAIPLTAALTTAVAARIPGTLVEQLLTPEPVMDGAITIGHASGRLQVDATMDEEDKLIPINGTVYRTAKRLFEGTTFWTDVVANTPAERTLRSVHGINGTHSLGLAFVLESRGQSIKDLFAGEEEEAKQDKLDREEPDALEDLGFSKVRRYASTSKSPSKLSAVDDATRPASTKMSDSPLGHAQSLTYTSPTGTSVKLIPGNVQSLQTYLFLALADPSSDISQLLTDHEVTKLQRLISVPSFRLPSQVPSLSSFLDWASTRASTPSQIAVVSALKSALVSPSSSAPRAEELNIHGARKPHEWHQWAKKNAKDKKSLRMQAKKQAKIEKQRERGVQPTTRNELGISKNGLSVDNIRKREERKARRMAERVMEGQRRDESEEKAMREMIDRDRAREARWLKSDAGPKGDLE</sequence>
<evidence type="ECO:0000256" key="3">
    <source>
        <dbReference type="SAM" id="MobiDB-lite"/>
    </source>
</evidence>
<reference evidence="4 5" key="1">
    <citation type="submission" date="2024-02" db="EMBL/GenBank/DDBJ databases">
        <title>De novo assembly and annotation of 12 fungi associated with fruit tree decline syndrome in Ontario, Canada.</title>
        <authorList>
            <person name="Sulman M."/>
            <person name="Ellouze W."/>
            <person name="Ilyukhin E."/>
        </authorList>
    </citation>
    <scope>NUCLEOTIDE SEQUENCE [LARGE SCALE GENOMIC DNA]</scope>
    <source>
        <strain evidence="4 5">M97-236</strain>
    </source>
</reference>
<dbReference type="EMBL" id="JAKIXB020000017">
    <property type="protein sequence ID" value="KAL1601053.1"/>
    <property type="molecule type" value="Genomic_DNA"/>
</dbReference>
<protein>
    <recommendedName>
        <fullName evidence="6">DUF453-domain-containing protein</fullName>
    </recommendedName>
</protein>
<feature type="region of interest" description="Disordered" evidence="3">
    <location>
        <begin position="516"/>
        <end position="545"/>
    </location>
</feature>
<feature type="compositionally biased region" description="Basic and acidic residues" evidence="3">
    <location>
        <begin position="711"/>
        <end position="767"/>
    </location>
</feature>